<name>A0A6L3B1Y6_AZOBR</name>
<dbReference type="InterPro" id="IPR050397">
    <property type="entry name" value="Env_Response_Regulators"/>
</dbReference>
<dbReference type="SUPFAM" id="SSF46785">
    <property type="entry name" value="Winged helix' DNA-binding domain"/>
    <property type="match status" value="1"/>
</dbReference>
<dbReference type="SMART" id="SM00100">
    <property type="entry name" value="cNMP"/>
    <property type="match status" value="1"/>
</dbReference>
<dbReference type="AlphaFoldDB" id="A0A6L3B1Y6"/>
<evidence type="ECO:0000313" key="3">
    <source>
        <dbReference type="Proteomes" id="UP000476837"/>
    </source>
</evidence>
<dbReference type="Proteomes" id="UP000476837">
    <property type="component" value="Unassembled WGS sequence"/>
</dbReference>
<evidence type="ECO:0000259" key="1">
    <source>
        <dbReference type="PROSITE" id="PS50042"/>
    </source>
</evidence>
<dbReference type="GO" id="GO:0003700">
    <property type="term" value="F:DNA-binding transcription factor activity"/>
    <property type="evidence" value="ECO:0007669"/>
    <property type="project" value="TreeGrafter"/>
</dbReference>
<proteinExistence type="predicted"/>
<feature type="domain" description="Cyclic nucleotide-binding" evidence="1">
    <location>
        <begin position="10"/>
        <end position="73"/>
    </location>
</feature>
<dbReference type="PANTHER" id="PTHR24567:SF74">
    <property type="entry name" value="HTH-TYPE TRANSCRIPTIONAL REGULATOR ARCR"/>
    <property type="match status" value="1"/>
</dbReference>
<dbReference type="GO" id="GO:0005829">
    <property type="term" value="C:cytosol"/>
    <property type="evidence" value="ECO:0007669"/>
    <property type="project" value="TreeGrafter"/>
</dbReference>
<dbReference type="SUPFAM" id="SSF51206">
    <property type="entry name" value="cAMP-binding domain-like"/>
    <property type="match status" value="1"/>
</dbReference>
<dbReference type="PROSITE" id="PS50042">
    <property type="entry name" value="CNMP_BINDING_3"/>
    <property type="match status" value="1"/>
</dbReference>
<dbReference type="CDD" id="cd00038">
    <property type="entry name" value="CAP_ED"/>
    <property type="match status" value="1"/>
</dbReference>
<dbReference type="PANTHER" id="PTHR24567">
    <property type="entry name" value="CRP FAMILY TRANSCRIPTIONAL REGULATORY PROTEIN"/>
    <property type="match status" value="1"/>
</dbReference>
<organism evidence="2 3">
    <name type="scientific">Azospirillum brasilense</name>
    <dbReference type="NCBI Taxonomy" id="192"/>
    <lineage>
        <taxon>Bacteria</taxon>
        <taxon>Pseudomonadati</taxon>
        <taxon>Pseudomonadota</taxon>
        <taxon>Alphaproteobacteria</taxon>
        <taxon>Rhodospirillales</taxon>
        <taxon>Azospirillaceae</taxon>
        <taxon>Azospirillum</taxon>
    </lineage>
</organism>
<dbReference type="Pfam" id="PF00027">
    <property type="entry name" value="cNMP_binding"/>
    <property type="match status" value="1"/>
</dbReference>
<comment type="caution">
    <text evidence="2">The sequence shown here is derived from an EMBL/GenBank/DDBJ whole genome shotgun (WGS) entry which is preliminary data.</text>
</comment>
<accession>A0A6L3B1Y6</accession>
<dbReference type="EMBL" id="QOKV01000005">
    <property type="protein sequence ID" value="KAA0686324.1"/>
    <property type="molecule type" value="Genomic_DNA"/>
</dbReference>
<reference evidence="2 3" key="1">
    <citation type="submission" date="2018-07" db="EMBL/GenBank/DDBJ databases">
        <title>Genome sequence of Roseomonas fauriae ATCC 49958.</title>
        <authorList>
            <person name="Sant'Anna F.H."/>
            <person name="Baldani J.I."/>
            <person name="Zilli J.E."/>
            <person name="Reis V.M."/>
            <person name="Hartmann A."/>
            <person name="Cruz L."/>
            <person name="de Souza E.M."/>
            <person name="de Oliveira Pedrosa F."/>
            <person name="Passaglia L.M.P."/>
        </authorList>
    </citation>
    <scope>NUCLEOTIDE SEQUENCE [LARGE SCALE GENOMIC DNA]</scope>
    <source>
        <strain evidence="2 3">ATCC 49958</strain>
    </source>
</reference>
<dbReference type="InterPro" id="IPR014710">
    <property type="entry name" value="RmlC-like_jellyroll"/>
</dbReference>
<dbReference type="InterPro" id="IPR018490">
    <property type="entry name" value="cNMP-bd_dom_sf"/>
</dbReference>
<dbReference type="Gene3D" id="2.60.120.10">
    <property type="entry name" value="Jelly Rolls"/>
    <property type="match status" value="1"/>
</dbReference>
<protein>
    <submittedName>
        <fullName evidence="2">Crp/Fnr family transcriptional regulator</fullName>
    </submittedName>
</protein>
<dbReference type="InterPro" id="IPR036390">
    <property type="entry name" value="WH_DNA-bd_sf"/>
</dbReference>
<evidence type="ECO:0000313" key="2">
    <source>
        <dbReference type="EMBL" id="KAA0686324.1"/>
    </source>
</evidence>
<gene>
    <name evidence="2" type="ORF">DS837_10350</name>
</gene>
<dbReference type="InterPro" id="IPR000595">
    <property type="entry name" value="cNMP-bd_dom"/>
</dbReference>
<sequence length="202" mass="22280">MQGAGAWVGLVDSERLRRRRLEPGEALFRQGASAVAVYRVDCGRVRLVRHLEDGSSVALHVARNGETFAEAALWAEAYHCDSVAEALSEVTVIPKADLLDALEDNPQAALALARGLAAHVRDLRARLELRNIRSAPKWILAWLRLQASGDPPTARLDRPWTEIAAEIGLTHEAIYRALSTLERTGRIARRSGVITLCRHRDA</sequence>